<evidence type="ECO:0000256" key="10">
    <source>
        <dbReference type="SAM" id="MobiDB-lite"/>
    </source>
</evidence>
<feature type="domain" description="Fork-head" evidence="11">
    <location>
        <begin position="168"/>
        <end position="262"/>
    </location>
</feature>
<dbReference type="PROSITE" id="PS50039">
    <property type="entry name" value="FORK_HEAD_3"/>
    <property type="match status" value="1"/>
</dbReference>
<evidence type="ECO:0000256" key="1">
    <source>
        <dbReference type="ARBA" id="ARBA00004123"/>
    </source>
</evidence>
<dbReference type="Pfam" id="PF00250">
    <property type="entry name" value="Forkhead"/>
    <property type="match status" value="1"/>
</dbReference>
<dbReference type="PRINTS" id="PR00053">
    <property type="entry name" value="FORKHEAD"/>
</dbReference>
<dbReference type="Ensembl" id="ENSSTUT00000029569.1">
    <property type="protein sequence ID" value="ENSSTUP00000028249.1"/>
    <property type="gene ID" value="ENSSTUG00000012263.1"/>
</dbReference>
<sequence length="492" mass="55833">MRAGADHSNCTAEYTETKGHFTMPVLPSQEISTRFKEKWMKLHPEDQDSVNGSVHLDDSLTSLQWLQDFTIVSASLESLPGSTCQPYHLPEPSHLHPQGSDSPSSPPAGDTAASGMPQSAGSPITSSASANRTSYYSLHPTVTNNHHQIPVPAMSLEEVDFKTNHEVKPPYSYATLICMAMQAGKKNKITLSAIYNWITENFCYYRHAETSWQNSIRHNLSLNKCFMKVPRQKNEPGKGGFWQIDPQYADMFVNGVFKRRRMPAIHFNTQRHRKIQGSSRNRKTQEYHQHFPQAHYTVSHRGAGAGNRHKLSATKWETVHKSPLLTPDLMEPEALKGELDWAMVFDDVLNGSSNNFEDLDINIALNSLGCKVELSQQDQGRGWHLGKWCSGGADRDHQQGCRYMEVTTMGCYSMEEIQQHLNLTGLLQPLPLAVHPQHFEELTLFPDEQQRHPWEELKEEVQALPITLDHSLSFCEGFFTEMQPWRTAESYM</sequence>
<protein>
    <submittedName>
        <fullName evidence="12">Forkhead box protein J1-B-like</fullName>
    </submittedName>
</protein>
<keyword evidence="5" id="KW-0010">Activator</keyword>
<reference evidence="12" key="2">
    <citation type="submission" date="2025-09" db="UniProtKB">
        <authorList>
            <consortium name="Ensembl"/>
        </authorList>
    </citation>
    <scope>IDENTIFICATION</scope>
</reference>
<dbReference type="GO" id="GO:0005634">
    <property type="term" value="C:nucleus"/>
    <property type="evidence" value="ECO:0007669"/>
    <property type="project" value="UniProtKB-SubCell"/>
</dbReference>
<evidence type="ECO:0000256" key="2">
    <source>
        <dbReference type="ARBA" id="ARBA00022794"/>
    </source>
</evidence>
<dbReference type="GO" id="GO:0000978">
    <property type="term" value="F:RNA polymerase II cis-regulatory region sequence-specific DNA binding"/>
    <property type="evidence" value="ECO:0007669"/>
    <property type="project" value="TreeGrafter"/>
</dbReference>
<feature type="region of interest" description="Disordered" evidence="10">
    <location>
        <begin position="83"/>
        <end position="128"/>
    </location>
</feature>
<evidence type="ECO:0000256" key="8">
    <source>
        <dbReference type="ARBA" id="ARBA00034770"/>
    </source>
</evidence>
<dbReference type="InterPro" id="IPR030456">
    <property type="entry name" value="TF_fork_head_CS_2"/>
</dbReference>
<evidence type="ECO:0000313" key="13">
    <source>
        <dbReference type="Proteomes" id="UP000472277"/>
    </source>
</evidence>
<evidence type="ECO:0000256" key="5">
    <source>
        <dbReference type="ARBA" id="ARBA00023159"/>
    </source>
</evidence>
<dbReference type="InterPro" id="IPR036390">
    <property type="entry name" value="WH_DNA-bd_sf"/>
</dbReference>
<feature type="compositionally biased region" description="Low complexity" evidence="10">
    <location>
        <begin position="99"/>
        <end position="115"/>
    </location>
</feature>
<dbReference type="InterPro" id="IPR018122">
    <property type="entry name" value="TF_fork_head_CS_1"/>
</dbReference>
<dbReference type="InterPro" id="IPR036388">
    <property type="entry name" value="WH-like_DNA-bd_sf"/>
</dbReference>
<keyword evidence="13" id="KW-1185">Reference proteome</keyword>
<dbReference type="FunFam" id="1.10.10.10:FF:000030">
    <property type="entry name" value="Forkhead box protein K2"/>
    <property type="match status" value="1"/>
</dbReference>
<dbReference type="Proteomes" id="UP000472277">
    <property type="component" value="Chromosome 32"/>
</dbReference>
<dbReference type="InterPro" id="IPR047512">
    <property type="entry name" value="FH_FOXJ1"/>
</dbReference>
<dbReference type="PROSITE" id="PS00658">
    <property type="entry name" value="FORK_HEAD_2"/>
    <property type="match status" value="1"/>
</dbReference>
<organism evidence="12 13">
    <name type="scientific">Salmo trutta</name>
    <name type="common">Brown trout</name>
    <dbReference type="NCBI Taxonomy" id="8032"/>
    <lineage>
        <taxon>Eukaryota</taxon>
        <taxon>Metazoa</taxon>
        <taxon>Chordata</taxon>
        <taxon>Craniata</taxon>
        <taxon>Vertebrata</taxon>
        <taxon>Euteleostomi</taxon>
        <taxon>Actinopterygii</taxon>
        <taxon>Neopterygii</taxon>
        <taxon>Teleostei</taxon>
        <taxon>Protacanthopterygii</taxon>
        <taxon>Salmoniformes</taxon>
        <taxon>Salmonidae</taxon>
        <taxon>Salmoninae</taxon>
        <taxon>Salmo</taxon>
    </lineage>
</organism>
<dbReference type="PROSITE" id="PS00657">
    <property type="entry name" value="FORK_HEAD_1"/>
    <property type="match status" value="1"/>
</dbReference>
<dbReference type="AlphaFoldDB" id="A0A673Y1B1"/>
<keyword evidence="7 9" id="KW-0539">Nucleus</keyword>
<comment type="similarity">
    <text evidence="8">Belongs to the FOXJ1 family.</text>
</comment>
<keyword evidence="6" id="KW-0804">Transcription</keyword>
<comment type="subcellular location">
    <subcellularLocation>
        <location evidence="1 9">Nucleus</location>
    </subcellularLocation>
</comment>
<dbReference type="GO" id="GO:0001947">
    <property type="term" value="P:heart looping"/>
    <property type="evidence" value="ECO:0007669"/>
    <property type="project" value="UniProtKB-ARBA"/>
</dbReference>
<dbReference type="CDD" id="cd20023">
    <property type="entry name" value="FH_FOXJ1"/>
    <property type="match status" value="1"/>
</dbReference>
<gene>
    <name evidence="12" type="primary">LOC115170615</name>
</gene>
<dbReference type="GeneTree" id="ENSGT00940000164514"/>
<dbReference type="GO" id="GO:0060271">
    <property type="term" value="P:cilium assembly"/>
    <property type="evidence" value="ECO:0007669"/>
    <property type="project" value="UniProtKB-ARBA"/>
</dbReference>
<dbReference type="GO" id="GO:0003146">
    <property type="term" value="P:heart jogging"/>
    <property type="evidence" value="ECO:0007669"/>
    <property type="project" value="UniProtKB-ARBA"/>
</dbReference>
<keyword evidence="3" id="KW-0805">Transcription regulation</keyword>
<evidence type="ECO:0000313" key="12">
    <source>
        <dbReference type="Ensembl" id="ENSSTUP00000028249.1"/>
    </source>
</evidence>
<feature type="DNA-binding region" description="Fork-head" evidence="9">
    <location>
        <begin position="168"/>
        <end position="262"/>
    </location>
</feature>
<dbReference type="GO" id="GO:0000981">
    <property type="term" value="F:DNA-binding transcription factor activity, RNA polymerase II-specific"/>
    <property type="evidence" value="ECO:0007669"/>
    <property type="project" value="TreeGrafter"/>
</dbReference>
<dbReference type="SUPFAM" id="SSF46785">
    <property type="entry name" value="Winged helix' DNA-binding domain"/>
    <property type="match status" value="1"/>
</dbReference>
<proteinExistence type="inferred from homology"/>
<dbReference type="KEGG" id="stru:115170615"/>
<accession>A0A673Y1B1</accession>
<evidence type="ECO:0000256" key="7">
    <source>
        <dbReference type="ARBA" id="ARBA00023242"/>
    </source>
</evidence>
<dbReference type="PANTHER" id="PTHR46805:SF3">
    <property type="entry name" value="FORKHEAD BOX PROTEIN J1-B"/>
    <property type="match status" value="1"/>
</dbReference>
<dbReference type="RefSeq" id="XP_029582731.1">
    <property type="nucleotide sequence ID" value="XM_029726871.1"/>
</dbReference>
<feature type="compositionally biased region" description="Polar residues" evidence="10">
    <location>
        <begin position="116"/>
        <end position="128"/>
    </location>
</feature>
<dbReference type="GeneID" id="115170615"/>
<evidence type="ECO:0000256" key="6">
    <source>
        <dbReference type="ARBA" id="ARBA00023163"/>
    </source>
</evidence>
<name>A0A673Y1B1_SALTR</name>
<dbReference type="PANTHER" id="PTHR46805">
    <property type="entry name" value="FORKHEAD BOX PROTEIN J1"/>
    <property type="match status" value="1"/>
</dbReference>
<dbReference type="OrthoDB" id="5954824at2759"/>
<keyword evidence="2" id="KW-0970">Cilium biogenesis/degradation</keyword>
<evidence type="ECO:0000256" key="3">
    <source>
        <dbReference type="ARBA" id="ARBA00023015"/>
    </source>
</evidence>
<evidence type="ECO:0000256" key="9">
    <source>
        <dbReference type="PROSITE-ProRule" id="PRU00089"/>
    </source>
</evidence>
<dbReference type="SMART" id="SM00339">
    <property type="entry name" value="FH"/>
    <property type="match status" value="1"/>
</dbReference>
<evidence type="ECO:0000259" key="11">
    <source>
        <dbReference type="PROSITE" id="PS50039"/>
    </source>
</evidence>
<dbReference type="InParanoid" id="A0A673Y1B1"/>
<keyword evidence="4 9" id="KW-0238">DNA-binding</keyword>
<evidence type="ECO:0000256" key="4">
    <source>
        <dbReference type="ARBA" id="ARBA00023125"/>
    </source>
</evidence>
<dbReference type="InterPro" id="IPR047513">
    <property type="entry name" value="FOXJ1"/>
</dbReference>
<reference evidence="12" key="1">
    <citation type="submission" date="2025-08" db="UniProtKB">
        <authorList>
            <consortium name="Ensembl"/>
        </authorList>
    </citation>
    <scope>IDENTIFICATION</scope>
</reference>
<dbReference type="InterPro" id="IPR001766">
    <property type="entry name" value="Fork_head_dom"/>
</dbReference>
<dbReference type="Gene3D" id="1.10.10.10">
    <property type="entry name" value="Winged helix-like DNA-binding domain superfamily/Winged helix DNA-binding domain"/>
    <property type="match status" value="1"/>
</dbReference>
<dbReference type="OMA" id="WRTAESY"/>